<dbReference type="Proteomes" id="UP000887565">
    <property type="component" value="Unplaced"/>
</dbReference>
<accession>A0A915ILJ3</accession>
<evidence type="ECO:0000256" key="1">
    <source>
        <dbReference type="SAM" id="Coils"/>
    </source>
</evidence>
<name>A0A915ILJ3_ROMCU</name>
<evidence type="ECO:0000313" key="2">
    <source>
        <dbReference type="Proteomes" id="UP000887565"/>
    </source>
</evidence>
<sequence length="112" mass="13352">MATAKELFTDNDRMIETLIYWHVSIEGRNWQRIILIHLIILERNVFDDLYSDSIRIIDYHHDSLDDLGFEMSQKDDEIQRLNAKIDKMADSMIGVQGLLERFILDQKERDIQ</sequence>
<keyword evidence="1" id="KW-0175">Coiled coil</keyword>
<organism evidence="2 3">
    <name type="scientific">Romanomermis culicivorax</name>
    <name type="common">Nematode worm</name>
    <dbReference type="NCBI Taxonomy" id="13658"/>
    <lineage>
        <taxon>Eukaryota</taxon>
        <taxon>Metazoa</taxon>
        <taxon>Ecdysozoa</taxon>
        <taxon>Nematoda</taxon>
        <taxon>Enoplea</taxon>
        <taxon>Dorylaimia</taxon>
        <taxon>Mermithida</taxon>
        <taxon>Mermithoidea</taxon>
        <taxon>Mermithidae</taxon>
        <taxon>Romanomermis</taxon>
    </lineage>
</organism>
<keyword evidence="2" id="KW-1185">Reference proteome</keyword>
<proteinExistence type="predicted"/>
<feature type="coiled-coil region" evidence="1">
    <location>
        <begin position="64"/>
        <end position="91"/>
    </location>
</feature>
<dbReference type="WBParaSite" id="nRc.2.0.1.t15052-RA">
    <property type="protein sequence ID" value="nRc.2.0.1.t15052-RA"/>
    <property type="gene ID" value="nRc.2.0.1.g15052"/>
</dbReference>
<evidence type="ECO:0000313" key="3">
    <source>
        <dbReference type="WBParaSite" id="nRc.2.0.1.t15052-RA"/>
    </source>
</evidence>
<protein>
    <submittedName>
        <fullName evidence="3">Uncharacterized protein</fullName>
    </submittedName>
</protein>
<dbReference type="AlphaFoldDB" id="A0A915ILJ3"/>
<reference evidence="3" key="1">
    <citation type="submission" date="2022-11" db="UniProtKB">
        <authorList>
            <consortium name="WormBaseParasite"/>
        </authorList>
    </citation>
    <scope>IDENTIFICATION</scope>
</reference>